<evidence type="ECO:0000313" key="5">
    <source>
        <dbReference type="Proteomes" id="UP000596039"/>
    </source>
</evidence>
<dbReference type="STRING" id="28903.B0W43_00015"/>
<dbReference type="SUPFAM" id="SSF55174">
    <property type="entry name" value="Alpha-L RNA-binding motif"/>
    <property type="match status" value="1"/>
</dbReference>
<reference evidence="2 4" key="1">
    <citation type="submission" date="2016-06" db="EMBL/GenBank/DDBJ databases">
        <authorList>
            <person name="Kjaerup R.B."/>
            <person name="Dalgaard T.S."/>
            <person name="Juul-Madsen H.R."/>
        </authorList>
    </citation>
    <scope>NUCLEOTIDE SEQUENCE [LARGE SCALE GENOMIC DNA]</scope>
    <source>
        <strain evidence="2">JF4278</strain>
    </source>
</reference>
<keyword evidence="5" id="KW-1185">Reference proteome</keyword>
<dbReference type="Gene3D" id="3.10.290.10">
    <property type="entry name" value="RNA-binding S4 domain"/>
    <property type="match status" value="1"/>
</dbReference>
<dbReference type="Proteomes" id="UP000233776">
    <property type="component" value="Chromosome I"/>
</dbReference>
<evidence type="ECO:0000256" key="1">
    <source>
        <dbReference type="PROSITE-ProRule" id="PRU00182"/>
    </source>
</evidence>
<evidence type="ECO:0000313" key="2">
    <source>
        <dbReference type="EMBL" id="SBO46634.1"/>
    </source>
</evidence>
<dbReference type="PROSITE" id="PS50889">
    <property type="entry name" value="S4"/>
    <property type="match status" value="1"/>
</dbReference>
<keyword evidence="1" id="KW-0694">RNA-binding</keyword>
<evidence type="ECO:0000313" key="3">
    <source>
        <dbReference type="EMBL" id="WHO15769.1"/>
    </source>
</evidence>
<dbReference type="InterPro" id="IPR036986">
    <property type="entry name" value="S4_RNA-bd_sf"/>
</dbReference>
<gene>
    <name evidence="3" type="ORF">HYD69_05015</name>
    <name evidence="2" type="ORF">MBOVJF4278_00878</name>
</gene>
<dbReference type="RefSeq" id="WP_013456412.1">
    <property type="nucleotide sequence ID" value="NZ_CP022586.1"/>
</dbReference>
<reference evidence="3" key="3">
    <citation type="submission" date="2021-04" db="EMBL/GenBank/DDBJ databases">
        <authorList>
            <person name="Vereecke N."/>
            <person name="Bokma J."/>
        </authorList>
    </citation>
    <scope>NUCLEOTIDE SEQUENCE</scope>
    <source>
        <strain evidence="3">Mb222</strain>
    </source>
</reference>
<sequence length="75" mass="8407">MKPEIYIKDDSITIGQLLKKIGLIQTGGGAKFYLESNKVLINNKKPEGRNTKVKNGDLLIINSNIFIVKKETVFD</sequence>
<dbReference type="GeneID" id="31507365"/>
<organism evidence="2 4">
    <name type="scientific">Mycoplasmopsis bovis</name>
    <name type="common">Mycoplasma bovis</name>
    <dbReference type="NCBI Taxonomy" id="28903"/>
    <lineage>
        <taxon>Bacteria</taxon>
        <taxon>Bacillati</taxon>
        <taxon>Mycoplasmatota</taxon>
        <taxon>Mycoplasmoidales</taxon>
        <taxon>Metamycoplasmataceae</taxon>
        <taxon>Mycoplasmopsis</taxon>
    </lineage>
</organism>
<accession>A0A2N8U3Q9</accession>
<proteinExistence type="predicted"/>
<dbReference type="EMBL" id="CP058496">
    <property type="protein sequence ID" value="WHO15769.1"/>
    <property type="molecule type" value="Genomic_DNA"/>
</dbReference>
<reference evidence="3 5" key="2">
    <citation type="journal article" date="2020" name="Vet. Res.">
        <title>Phylogenomic analysis of Mycoplasma bovis from Belgian veal, dairy and beef herds.</title>
        <authorList>
            <person name="Bokma J."/>
            <person name="Vereecke N."/>
            <person name="De Bleecker K."/>
            <person name="Callens J."/>
            <person name="Ribbens S."/>
            <person name="Nauwynck H."/>
            <person name="Haesebrouck F."/>
            <person name="Theuns S."/>
            <person name="Boyen F."/>
            <person name="Pardon B."/>
        </authorList>
    </citation>
    <scope>NUCLEOTIDE SEQUENCE [LARGE SCALE GENOMIC DNA]</scope>
    <source>
        <strain evidence="3 5">Mb222</strain>
    </source>
</reference>
<evidence type="ECO:0000313" key="4">
    <source>
        <dbReference type="Proteomes" id="UP000233776"/>
    </source>
</evidence>
<dbReference type="GO" id="GO:0003723">
    <property type="term" value="F:RNA binding"/>
    <property type="evidence" value="ECO:0007669"/>
    <property type="project" value="UniProtKB-KW"/>
</dbReference>
<dbReference type="EMBL" id="LT578453">
    <property type="protein sequence ID" value="SBO46634.1"/>
    <property type="molecule type" value="Genomic_DNA"/>
</dbReference>
<dbReference type="Pfam" id="PF13275">
    <property type="entry name" value="S4_2"/>
    <property type="match status" value="1"/>
</dbReference>
<name>A0A2N8U3Q9_MYCBV</name>
<dbReference type="Proteomes" id="UP000596039">
    <property type="component" value="Chromosome"/>
</dbReference>
<protein>
    <submittedName>
        <fullName evidence="3">RNA-binding S4 domain-containing protein</fullName>
    </submittedName>
</protein>
<dbReference type="AlphaFoldDB" id="A0A2N8U3Q9"/>